<reference evidence="14 15" key="1">
    <citation type="submission" date="2014-03" db="EMBL/GenBank/DDBJ databases">
        <title>Genomics of Bifidobacteria.</title>
        <authorList>
            <person name="Ventura M."/>
            <person name="Milani C."/>
            <person name="Lugli G.A."/>
        </authorList>
    </citation>
    <scope>NUCLEOTIDE SEQUENCE [LARGE SCALE GENOMIC DNA]</scope>
    <source>
        <strain evidence="14 15">LMG 11592</strain>
    </source>
</reference>
<dbReference type="GO" id="GO:0044716">
    <property type="term" value="F:8-oxo-GDP phosphatase activity"/>
    <property type="evidence" value="ECO:0007669"/>
    <property type="project" value="TreeGrafter"/>
</dbReference>
<keyword evidence="3" id="KW-0515">Mutator protein</keyword>
<dbReference type="InterPro" id="IPR015797">
    <property type="entry name" value="NUDIX_hydrolase-like_dom_sf"/>
</dbReference>
<evidence type="ECO:0000256" key="12">
    <source>
        <dbReference type="SAM" id="MobiDB-lite"/>
    </source>
</evidence>
<comment type="cofactor">
    <cofactor evidence="1">
        <name>Mg(2+)</name>
        <dbReference type="ChEBI" id="CHEBI:18420"/>
    </cofactor>
</comment>
<dbReference type="PROSITE" id="PS51462">
    <property type="entry name" value="NUDIX"/>
    <property type="match status" value="1"/>
</dbReference>
<protein>
    <recommendedName>
        <fullName evidence="11">8-oxo-dGTP diphosphatase</fullName>
        <ecNumber evidence="11">3.6.1.55</ecNumber>
    </recommendedName>
</protein>
<dbReference type="GO" id="GO:0046872">
    <property type="term" value="F:metal ion binding"/>
    <property type="evidence" value="ECO:0007669"/>
    <property type="project" value="UniProtKB-KW"/>
</dbReference>
<keyword evidence="6" id="KW-0227">DNA damage</keyword>
<feature type="compositionally biased region" description="Polar residues" evidence="12">
    <location>
        <begin position="140"/>
        <end position="153"/>
    </location>
</feature>
<keyword evidence="8" id="KW-0460">Magnesium</keyword>
<comment type="similarity">
    <text evidence="2">Belongs to the Nudix hydrolase family.</text>
</comment>
<evidence type="ECO:0000256" key="6">
    <source>
        <dbReference type="ARBA" id="ARBA00022763"/>
    </source>
</evidence>
<organism evidence="14 15">
    <name type="scientific">Bifidobacterium minimum</name>
    <dbReference type="NCBI Taxonomy" id="1693"/>
    <lineage>
        <taxon>Bacteria</taxon>
        <taxon>Bacillati</taxon>
        <taxon>Actinomycetota</taxon>
        <taxon>Actinomycetes</taxon>
        <taxon>Bifidobacteriales</taxon>
        <taxon>Bifidobacteriaceae</taxon>
        <taxon>Bifidobacterium</taxon>
    </lineage>
</organism>
<dbReference type="SUPFAM" id="SSF55811">
    <property type="entry name" value="Nudix"/>
    <property type="match status" value="1"/>
</dbReference>
<dbReference type="EMBL" id="JGZD01000014">
    <property type="protein sequence ID" value="KFI71326.1"/>
    <property type="molecule type" value="Genomic_DNA"/>
</dbReference>
<proteinExistence type="inferred from homology"/>
<dbReference type="eggNOG" id="COG0494">
    <property type="taxonomic scope" value="Bacteria"/>
</dbReference>
<comment type="catalytic activity">
    <reaction evidence="10">
        <text>8-oxo-dGTP + H2O = 8-oxo-dGMP + diphosphate + H(+)</text>
        <dbReference type="Rhea" id="RHEA:31575"/>
        <dbReference type="ChEBI" id="CHEBI:15377"/>
        <dbReference type="ChEBI" id="CHEBI:15378"/>
        <dbReference type="ChEBI" id="CHEBI:33019"/>
        <dbReference type="ChEBI" id="CHEBI:63224"/>
        <dbReference type="ChEBI" id="CHEBI:77896"/>
        <dbReference type="EC" id="3.6.1.55"/>
    </reaction>
</comment>
<evidence type="ECO:0000256" key="1">
    <source>
        <dbReference type="ARBA" id="ARBA00001946"/>
    </source>
</evidence>
<feature type="domain" description="Nudix hydrolase" evidence="13">
    <location>
        <begin position="8"/>
        <end position="132"/>
    </location>
</feature>
<evidence type="ECO:0000313" key="15">
    <source>
        <dbReference type="Proteomes" id="UP000029014"/>
    </source>
</evidence>
<sequence length="168" mass="18588">MTMSDNTHIITVVGAAIVSDGRVLCARRGAGRHLDGYWEFPGGKVEDGESQRQALRREIREELRCEITVGPLLRTSVQAYDFATISLSVFLCHLSEGSPTLTEHRTLLWLTPDEMRGLDWAPADREAAKLIITGSVSVTESDMNHPESPTTASVEDVRTTLARKEVPR</sequence>
<evidence type="ECO:0000256" key="4">
    <source>
        <dbReference type="ARBA" id="ARBA00022705"/>
    </source>
</evidence>
<dbReference type="GO" id="GO:0035539">
    <property type="term" value="F:8-oxo-7,8-dihydrodeoxyguanosine triphosphate pyrophosphatase activity"/>
    <property type="evidence" value="ECO:0007669"/>
    <property type="project" value="UniProtKB-EC"/>
</dbReference>
<name>A0A087BJX6_9BIFI</name>
<keyword evidence="9" id="KW-0234">DNA repair</keyword>
<evidence type="ECO:0000256" key="10">
    <source>
        <dbReference type="ARBA" id="ARBA00035861"/>
    </source>
</evidence>
<feature type="compositionally biased region" description="Basic and acidic residues" evidence="12">
    <location>
        <begin position="155"/>
        <end position="168"/>
    </location>
</feature>
<feature type="region of interest" description="Disordered" evidence="12">
    <location>
        <begin position="140"/>
        <end position="168"/>
    </location>
</feature>
<evidence type="ECO:0000256" key="3">
    <source>
        <dbReference type="ARBA" id="ARBA00022457"/>
    </source>
</evidence>
<dbReference type="GO" id="GO:0006281">
    <property type="term" value="P:DNA repair"/>
    <property type="evidence" value="ECO:0007669"/>
    <property type="project" value="UniProtKB-KW"/>
</dbReference>
<dbReference type="EC" id="3.6.1.55" evidence="11"/>
<dbReference type="InterPro" id="IPR020476">
    <property type="entry name" value="Nudix_hydrolase"/>
</dbReference>
<dbReference type="Gene3D" id="3.90.79.10">
    <property type="entry name" value="Nucleoside Triphosphate Pyrophosphohydrolase"/>
    <property type="match status" value="1"/>
</dbReference>
<dbReference type="InterPro" id="IPR000086">
    <property type="entry name" value="NUDIX_hydrolase_dom"/>
</dbReference>
<evidence type="ECO:0000256" key="8">
    <source>
        <dbReference type="ARBA" id="ARBA00022842"/>
    </source>
</evidence>
<evidence type="ECO:0000313" key="14">
    <source>
        <dbReference type="EMBL" id="KFI71326.1"/>
    </source>
</evidence>
<dbReference type="PANTHER" id="PTHR47707:SF1">
    <property type="entry name" value="NUDIX HYDROLASE FAMILY PROTEIN"/>
    <property type="match status" value="1"/>
</dbReference>
<dbReference type="STRING" id="1693.BMIN_1626"/>
<keyword evidence="4" id="KW-0235">DNA replication</keyword>
<evidence type="ECO:0000256" key="9">
    <source>
        <dbReference type="ARBA" id="ARBA00023204"/>
    </source>
</evidence>
<gene>
    <name evidence="14" type="ORF">BMIN_1626</name>
</gene>
<evidence type="ECO:0000256" key="7">
    <source>
        <dbReference type="ARBA" id="ARBA00022801"/>
    </source>
</evidence>
<evidence type="ECO:0000259" key="13">
    <source>
        <dbReference type="PROSITE" id="PS51462"/>
    </source>
</evidence>
<evidence type="ECO:0000256" key="2">
    <source>
        <dbReference type="ARBA" id="ARBA00005582"/>
    </source>
</evidence>
<evidence type="ECO:0000256" key="5">
    <source>
        <dbReference type="ARBA" id="ARBA00022723"/>
    </source>
</evidence>
<dbReference type="AlphaFoldDB" id="A0A087BJX6"/>
<dbReference type="GO" id="GO:0044715">
    <property type="term" value="F:8-oxo-dGDP phosphatase activity"/>
    <property type="evidence" value="ECO:0007669"/>
    <property type="project" value="TreeGrafter"/>
</dbReference>
<dbReference type="InterPro" id="IPR047127">
    <property type="entry name" value="MutT-like"/>
</dbReference>
<keyword evidence="5" id="KW-0479">Metal-binding</keyword>
<dbReference type="PRINTS" id="PR00502">
    <property type="entry name" value="NUDIXFAMILY"/>
</dbReference>
<dbReference type="Pfam" id="PF14815">
    <property type="entry name" value="NUDIX_4"/>
    <property type="match status" value="1"/>
</dbReference>
<keyword evidence="15" id="KW-1185">Reference proteome</keyword>
<dbReference type="InterPro" id="IPR029119">
    <property type="entry name" value="MutY_C"/>
</dbReference>
<dbReference type="Proteomes" id="UP000029014">
    <property type="component" value="Unassembled WGS sequence"/>
</dbReference>
<evidence type="ECO:0000256" key="11">
    <source>
        <dbReference type="ARBA" id="ARBA00038905"/>
    </source>
</evidence>
<comment type="caution">
    <text evidence="14">The sequence shown here is derived from an EMBL/GenBank/DDBJ whole genome shotgun (WGS) entry which is preliminary data.</text>
</comment>
<keyword evidence="7 14" id="KW-0378">Hydrolase</keyword>
<dbReference type="GO" id="GO:0008413">
    <property type="term" value="F:8-oxo-7,8-dihydroguanosine triphosphate pyrophosphatase activity"/>
    <property type="evidence" value="ECO:0007669"/>
    <property type="project" value="TreeGrafter"/>
</dbReference>
<accession>A0A087BJX6</accession>
<dbReference type="PANTHER" id="PTHR47707">
    <property type="entry name" value="8-OXO-DGTP DIPHOSPHATASE"/>
    <property type="match status" value="1"/>
</dbReference>
<dbReference type="GO" id="GO:0006260">
    <property type="term" value="P:DNA replication"/>
    <property type="evidence" value="ECO:0007669"/>
    <property type="project" value="UniProtKB-KW"/>
</dbReference>
<dbReference type="CDD" id="cd03425">
    <property type="entry name" value="NUDIX_MutT_NudA_like"/>
    <property type="match status" value="1"/>
</dbReference>